<name>A0ACC2TLD1_9FUNG</name>
<dbReference type="EMBL" id="QTSX02002436">
    <property type="protein sequence ID" value="KAJ9075535.1"/>
    <property type="molecule type" value="Genomic_DNA"/>
</dbReference>
<reference evidence="1" key="1">
    <citation type="submission" date="2022-04" db="EMBL/GenBank/DDBJ databases">
        <title>Genome of the entomopathogenic fungus Entomophthora muscae.</title>
        <authorList>
            <person name="Elya C."/>
            <person name="Lovett B.R."/>
            <person name="Lee E."/>
            <person name="Macias A.M."/>
            <person name="Hajek A.E."/>
            <person name="De Bivort B.L."/>
            <person name="Kasson M.T."/>
            <person name="De Fine Licht H.H."/>
            <person name="Stajich J.E."/>
        </authorList>
    </citation>
    <scope>NUCLEOTIDE SEQUENCE</scope>
    <source>
        <strain evidence="1">Berkeley</strain>
    </source>
</reference>
<protein>
    <submittedName>
        <fullName evidence="1">Uncharacterized protein</fullName>
    </submittedName>
</protein>
<comment type="caution">
    <text evidence="1">The sequence shown here is derived from an EMBL/GenBank/DDBJ whole genome shotgun (WGS) entry which is preliminary data.</text>
</comment>
<evidence type="ECO:0000313" key="1">
    <source>
        <dbReference type="EMBL" id="KAJ9075535.1"/>
    </source>
</evidence>
<sequence>MQGYEKRSKNIIQLIDKLRDEGAATDIDLPTVVFCGNQSAGKSSLIESISGIMLPRSDGTCTRCPMELRLSEGKEEDWECSISLQFHNDKYGERLSKPKEYEFKTGIRNKNEVEKAVRCAQKAILNPDKYFGSFIDYEFDDSSLEARMTDVNSNQLTFTSTLSASR</sequence>
<keyword evidence="2" id="KW-1185">Reference proteome</keyword>
<accession>A0ACC2TLD1</accession>
<evidence type="ECO:0000313" key="2">
    <source>
        <dbReference type="Proteomes" id="UP001165960"/>
    </source>
</evidence>
<gene>
    <name evidence="1" type="ORF">DSO57_1035219</name>
</gene>
<proteinExistence type="predicted"/>
<organism evidence="1 2">
    <name type="scientific">Entomophthora muscae</name>
    <dbReference type="NCBI Taxonomy" id="34485"/>
    <lineage>
        <taxon>Eukaryota</taxon>
        <taxon>Fungi</taxon>
        <taxon>Fungi incertae sedis</taxon>
        <taxon>Zoopagomycota</taxon>
        <taxon>Entomophthoromycotina</taxon>
        <taxon>Entomophthoromycetes</taxon>
        <taxon>Entomophthorales</taxon>
        <taxon>Entomophthoraceae</taxon>
        <taxon>Entomophthora</taxon>
    </lineage>
</organism>
<dbReference type="Proteomes" id="UP001165960">
    <property type="component" value="Unassembled WGS sequence"/>
</dbReference>